<dbReference type="EMBL" id="MN740717">
    <property type="protein sequence ID" value="QHS80735.1"/>
    <property type="molecule type" value="Genomic_DNA"/>
</dbReference>
<dbReference type="PROSITE" id="PS51747">
    <property type="entry name" value="CYT_DCMP_DEAMINASES_2"/>
    <property type="match status" value="1"/>
</dbReference>
<dbReference type="PROSITE" id="PS00903">
    <property type="entry name" value="CYT_DCMP_DEAMINASES_1"/>
    <property type="match status" value="1"/>
</dbReference>
<feature type="domain" description="CMP/dCMP-type deaminase" evidence="3">
    <location>
        <begin position="8"/>
        <end position="129"/>
    </location>
</feature>
<dbReference type="GO" id="GO:0016787">
    <property type="term" value="F:hydrolase activity"/>
    <property type="evidence" value="ECO:0007669"/>
    <property type="project" value="InterPro"/>
</dbReference>
<dbReference type="Pfam" id="PF00383">
    <property type="entry name" value="dCMP_cyt_deam_1"/>
    <property type="match status" value="1"/>
</dbReference>
<organism evidence="4">
    <name type="scientific">viral metagenome</name>
    <dbReference type="NCBI Taxonomy" id="1070528"/>
    <lineage>
        <taxon>unclassified sequences</taxon>
        <taxon>metagenomes</taxon>
        <taxon>organismal metagenomes</taxon>
    </lineage>
</organism>
<keyword evidence="1" id="KW-0479">Metal-binding</keyword>
<keyword evidence="2" id="KW-0862">Zinc</keyword>
<dbReference type="GO" id="GO:0008270">
    <property type="term" value="F:zinc ion binding"/>
    <property type="evidence" value="ECO:0007669"/>
    <property type="project" value="InterPro"/>
</dbReference>
<dbReference type="Gene3D" id="3.40.140.10">
    <property type="entry name" value="Cytidine Deaminase, domain 2"/>
    <property type="match status" value="1"/>
</dbReference>
<dbReference type="InterPro" id="IPR002125">
    <property type="entry name" value="CMP_dCMP_dom"/>
</dbReference>
<dbReference type="InterPro" id="IPR016192">
    <property type="entry name" value="APOBEC/CMP_deaminase_Zn-bd"/>
</dbReference>
<protein>
    <recommendedName>
        <fullName evidence="3">CMP/dCMP-type deaminase domain-containing protein</fullName>
    </recommendedName>
</protein>
<evidence type="ECO:0000259" key="3">
    <source>
        <dbReference type="PROSITE" id="PS51747"/>
    </source>
</evidence>
<evidence type="ECO:0000256" key="1">
    <source>
        <dbReference type="ARBA" id="ARBA00022723"/>
    </source>
</evidence>
<name>A0A6C0AN62_9ZZZZ</name>
<evidence type="ECO:0000313" key="4">
    <source>
        <dbReference type="EMBL" id="QHS80735.1"/>
    </source>
</evidence>
<proteinExistence type="predicted"/>
<dbReference type="SUPFAM" id="SSF53927">
    <property type="entry name" value="Cytidine deaminase-like"/>
    <property type="match status" value="1"/>
</dbReference>
<sequence>MKINDINSKLDNCIEKLVKLASNSPIQYKHGACLLKGNKTYSFGFNRYIKEIFLNNQMVKFTVHAELDALYKLGNKNIKGMDILIIRIGKMNNNLKNSRPCNNCIEKMAQRGIRKVYYSNHNGEIVCDFIDSMSRIHNSSGFNIRNKLIYYNKCL</sequence>
<accession>A0A6C0AN62</accession>
<reference evidence="4" key="1">
    <citation type="journal article" date="2020" name="Nature">
        <title>Giant virus diversity and host interactions through global metagenomics.</title>
        <authorList>
            <person name="Schulz F."/>
            <person name="Roux S."/>
            <person name="Paez-Espino D."/>
            <person name="Jungbluth S."/>
            <person name="Walsh D.A."/>
            <person name="Denef V.J."/>
            <person name="McMahon K.D."/>
            <person name="Konstantinidis K.T."/>
            <person name="Eloe-Fadrosh E.A."/>
            <person name="Kyrpides N.C."/>
            <person name="Woyke T."/>
        </authorList>
    </citation>
    <scope>NUCLEOTIDE SEQUENCE</scope>
    <source>
        <strain evidence="4">GVMAG-S-1091796-13</strain>
    </source>
</reference>
<dbReference type="InterPro" id="IPR016193">
    <property type="entry name" value="Cytidine_deaminase-like"/>
</dbReference>
<dbReference type="AlphaFoldDB" id="A0A6C0AN62"/>
<evidence type="ECO:0000256" key="2">
    <source>
        <dbReference type="ARBA" id="ARBA00022833"/>
    </source>
</evidence>